<dbReference type="Gene3D" id="3.40.1190.20">
    <property type="match status" value="1"/>
</dbReference>
<evidence type="ECO:0000256" key="4">
    <source>
        <dbReference type="SAM" id="MobiDB-lite"/>
    </source>
</evidence>
<organism evidence="6 7">
    <name type="scientific">Methanohalarchaeum thermophilum</name>
    <dbReference type="NCBI Taxonomy" id="1903181"/>
    <lineage>
        <taxon>Archaea</taxon>
        <taxon>Methanobacteriati</taxon>
        <taxon>Methanobacteriota</taxon>
        <taxon>Methanonatronarchaeia</taxon>
        <taxon>Methanonatronarchaeales</taxon>
        <taxon>Methanonatronarchaeaceae</taxon>
        <taxon>Candidatus Methanohalarchaeum</taxon>
    </lineage>
</organism>
<evidence type="ECO:0000313" key="7">
    <source>
        <dbReference type="Proteomes" id="UP000185744"/>
    </source>
</evidence>
<dbReference type="PRINTS" id="PR00990">
    <property type="entry name" value="RIBOKINASE"/>
</dbReference>
<reference evidence="6" key="1">
    <citation type="submission" date="2016-12" db="EMBL/GenBank/DDBJ databases">
        <title>Discovery of methanogenic haloarchaea.</title>
        <authorList>
            <person name="Sorokin D.Y."/>
            <person name="Makarova K.S."/>
            <person name="Abbas B."/>
            <person name="Ferrer M."/>
            <person name="Golyshin P.N."/>
        </authorList>
    </citation>
    <scope>NUCLEOTIDE SEQUENCE [LARGE SCALE GENOMIC DNA]</scope>
    <source>
        <strain evidence="6">HMET1</strain>
    </source>
</reference>
<sequence length="323" mass="36104">MSGYEVIALGNVHLDRKLVVGDFPSEERAVIPEKAKRVVGGSCGNFIISCSRLGIKTKSIAAIGKDRNGNYIKNILSEEGIDTSDLLMKENQETIEVICLNKKTRGKGYLGPINQDIAILREKDINKNMCLNDVSTNLLYVSGYSLSKMPLSWERKAVIKAINEIDYGKLMFDPGPRAHQIPENTLKNVLNLAEIITLNEREAKSIIKKKKIDYKALAKEIHKKGPGPKEIFIKLGKKGAYLYSKRKNKKITANDVEVRDENATGDVFNSGIAYGQINNLEKTKQLKLANKLAEKKAQTQGSGQKLPNKKEYQKTTKKIKQRT</sequence>
<dbReference type="InterPro" id="IPR011611">
    <property type="entry name" value="PfkB_dom"/>
</dbReference>
<keyword evidence="2" id="KW-0808">Transferase</keyword>
<keyword evidence="7" id="KW-1185">Reference proteome</keyword>
<dbReference type="STRING" id="1903181.BTN85_2139"/>
<dbReference type="Pfam" id="PF00294">
    <property type="entry name" value="PfkB"/>
    <property type="match status" value="1"/>
</dbReference>
<dbReference type="EMBL" id="MSDW01000002">
    <property type="protein sequence ID" value="OKY77488.1"/>
    <property type="molecule type" value="Genomic_DNA"/>
</dbReference>
<evidence type="ECO:0000313" key="6">
    <source>
        <dbReference type="EMBL" id="OKY77488.1"/>
    </source>
</evidence>
<evidence type="ECO:0000256" key="1">
    <source>
        <dbReference type="ARBA" id="ARBA00010688"/>
    </source>
</evidence>
<gene>
    <name evidence="6" type="ORF">BTN85_2139</name>
</gene>
<evidence type="ECO:0000256" key="3">
    <source>
        <dbReference type="ARBA" id="ARBA00022777"/>
    </source>
</evidence>
<name>A0A1Q6DT15_METT1</name>
<dbReference type="AlphaFoldDB" id="A0A1Q6DT15"/>
<evidence type="ECO:0000259" key="5">
    <source>
        <dbReference type="Pfam" id="PF00294"/>
    </source>
</evidence>
<feature type="domain" description="Carbohydrate kinase PfkB" evidence="5">
    <location>
        <begin position="7"/>
        <end position="307"/>
    </location>
</feature>
<accession>A0A1Q6DT15</accession>
<dbReference type="Proteomes" id="UP000185744">
    <property type="component" value="Unassembled WGS sequence"/>
</dbReference>
<dbReference type="InterPro" id="IPR002139">
    <property type="entry name" value="Ribo/fructo_kinase"/>
</dbReference>
<dbReference type="SUPFAM" id="SSF53613">
    <property type="entry name" value="Ribokinase-like"/>
    <property type="match status" value="1"/>
</dbReference>
<dbReference type="GO" id="GO:0016301">
    <property type="term" value="F:kinase activity"/>
    <property type="evidence" value="ECO:0007669"/>
    <property type="project" value="UniProtKB-KW"/>
</dbReference>
<dbReference type="InterPro" id="IPR029056">
    <property type="entry name" value="Ribokinase-like"/>
</dbReference>
<dbReference type="PANTHER" id="PTHR10584">
    <property type="entry name" value="SUGAR KINASE"/>
    <property type="match status" value="1"/>
</dbReference>
<feature type="region of interest" description="Disordered" evidence="4">
    <location>
        <begin position="293"/>
        <end position="323"/>
    </location>
</feature>
<dbReference type="GO" id="GO:0006796">
    <property type="term" value="P:phosphate-containing compound metabolic process"/>
    <property type="evidence" value="ECO:0007669"/>
    <property type="project" value="UniProtKB-ARBA"/>
</dbReference>
<keyword evidence="3 6" id="KW-0418">Kinase</keyword>
<proteinExistence type="inferred from homology"/>
<evidence type="ECO:0000256" key="2">
    <source>
        <dbReference type="ARBA" id="ARBA00022679"/>
    </source>
</evidence>
<protein>
    <submittedName>
        <fullName evidence="6">Sugar kinase ribokinase family</fullName>
    </submittedName>
</protein>
<dbReference type="InParanoid" id="A0A1Q6DT15"/>
<dbReference type="PANTHER" id="PTHR10584:SF166">
    <property type="entry name" value="RIBOKINASE"/>
    <property type="match status" value="1"/>
</dbReference>
<comment type="similarity">
    <text evidence="1">Belongs to the carbohydrate kinase PfkB family.</text>
</comment>
<comment type="caution">
    <text evidence="6">The sequence shown here is derived from an EMBL/GenBank/DDBJ whole genome shotgun (WGS) entry which is preliminary data.</text>
</comment>